<evidence type="ECO:0000256" key="1">
    <source>
        <dbReference type="ARBA" id="ARBA00001974"/>
    </source>
</evidence>
<feature type="domain" description="Pyridine nucleotide-disulphide oxidoreductase dimerisation" evidence="5">
    <location>
        <begin position="333"/>
        <end position="439"/>
    </location>
</feature>
<sequence>MKKHYNNVVIGFGKAGKTLATWLAARGEEVAVIEKSKQMYGGSCINIACIPTKSLIVNAEKGTSYTDAHDIKDQLTGALREKNYKKVADAEKATVVDGSASFISPNTLRVVGHDGEQTIVADRIFINTGTKPMVPEIEGADGSKIYTSTTLMELEEKPQRLVIVGGGFIGLEFADMYLKFGTDVYLLDSHERLLPNEDADIREAIESVLEEKGLHFLPGAKVERFREGQEGVAVDYKMGKQRDTIKADAVLLATGRTTETEPLDLKAAGIETDKKGYIVVDDQLRTSAEHVWAIGDINGGPQFTYISLDDFRIIKNQIIKGKYNSVKKRQPFATTVFITPPYARIGMNETEAKEQGLDFSVYMLSADHIPKAAILREERGILKAIVDNESGKILGCMLYCAEAHEMINTIQLAMNANLRYEILRDQIYTHPSMTESFNELFSSEALNR</sequence>
<dbReference type="Pfam" id="PF07992">
    <property type="entry name" value="Pyr_redox_2"/>
    <property type="match status" value="1"/>
</dbReference>
<proteinExistence type="inferred from homology"/>
<name>A0ABR7Y0V5_9SPHI</name>
<evidence type="ECO:0000259" key="5">
    <source>
        <dbReference type="Pfam" id="PF02852"/>
    </source>
</evidence>
<dbReference type="PRINTS" id="PR00368">
    <property type="entry name" value="FADPNR"/>
</dbReference>
<protein>
    <submittedName>
        <fullName evidence="7">FAD-dependent oxidoreductase</fullName>
    </submittedName>
</protein>
<dbReference type="PIRSF" id="PIRSF000350">
    <property type="entry name" value="Mercury_reductase_MerA"/>
    <property type="match status" value="1"/>
</dbReference>
<keyword evidence="4" id="KW-0274">FAD</keyword>
<keyword evidence="3" id="KW-0285">Flavoprotein</keyword>
<reference evidence="7 8" key="1">
    <citation type="submission" date="2020-08" db="EMBL/GenBank/DDBJ databases">
        <title>Sphingobacterium sp. DN00404 isolated from aquaculture water.</title>
        <authorList>
            <person name="Zhang M."/>
        </authorList>
    </citation>
    <scope>NUCLEOTIDE SEQUENCE [LARGE SCALE GENOMIC DNA]</scope>
    <source>
        <strain evidence="7 8">KCTC 32294</strain>
    </source>
</reference>
<evidence type="ECO:0000256" key="3">
    <source>
        <dbReference type="ARBA" id="ARBA00022630"/>
    </source>
</evidence>
<dbReference type="SUPFAM" id="SSF55424">
    <property type="entry name" value="FAD/NAD-linked reductases, dimerisation (C-terminal) domain"/>
    <property type="match status" value="1"/>
</dbReference>
<dbReference type="SUPFAM" id="SSF51905">
    <property type="entry name" value="FAD/NAD(P)-binding domain"/>
    <property type="match status" value="1"/>
</dbReference>
<evidence type="ECO:0000256" key="4">
    <source>
        <dbReference type="ARBA" id="ARBA00022827"/>
    </source>
</evidence>
<evidence type="ECO:0000259" key="6">
    <source>
        <dbReference type="Pfam" id="PF07992"/>
    </source>
</evidence>
<comment type="similarity">
    <text evidence="2">Belongs to the class-I pyridine nucleotide-disulfide oxidoreductase family.</text>
</comment>
<dbReference type="RefSeq" id="WP_190308002.1">
    <property type="nucleotide sequence ID" value="NZ_JACNYK010000001.1"/>
</dbReference>
<dbReference type="Gene3D" id="3.50.50.60">
    <property type="entry name" value="FAD/NAD(P)-binding domain"/>
    <property type="match status" value="2"/>
</dbReference>
<keyword evidence="8" id="KW-1185">Reference proteome</keyword>
<dbReference type="InterPro" id="IPR016156">
    <property type="entry name" value="FAD/NAD-linked_Rdtase_dimer_sf"/>
</dbReference>
<feature type="domain" description="FAD/NAD(P)-binding" evidence="6">
    <location>
        <begin position="7"/>
        <end position="305"/>
    </location>
</feature>
<organism evidence="7 8">
    <name type="scientific">Sphingobacterium arenae</name>
    <dbReference type="NCBI Taxonomy" id="1280598"/>
    <lineage>
        <taxon>Bacteria</taxon>
        <taxon>Pseudomonadati</taxon>
        <taxon>Bacteroidota</taxon>
        <taxon>Sphingobacteriia</taxon>
        <taxon>Sphingobacteriales</taxon>
        <taxon>Sphingobacteriaceae</taxon>
        <taxon>Sphingobacterium</taxon>
    </lineage>
</organism>
<dbReference type="Pfam" id="PF02852">
    <property type="entry name" value="Pyr_redox_dim"/>
    <property type="match status" value="1"/>
</dbReference>
<dbReference type="PANTHER" id="PTHR43014">
    <property type="entry name" value="MERCURIC REDUCTASE"/>
    <property type="match status" value="1"/>
</dbReference>
<dbReference type="InterPro" id="IPR036188">
    <property type="entry name" value="FAD/NAD-bd_sf"/>
</dbReference>
<dbReference type="Gene3D" id="3.30.390.30">
    <property type="match status" value="1"/>
</dbReference>
<gene>
    <name evidence="7" type="ORF">H8B17_04850</name>
</gene>
<evidence type="ECO:0000313" key="8">
    <source>
        <dbReference type="Proteomes" id="UP000606494"/>
    </source>
</evidence>
<evidence type="ECO:0000313" key="7">
    <source>
        <dbReference type="EMBL" id="MBD1424906.1"/>
    </source>
</evidence>
<dbReference type="Proteomes" id="UP000606494">
    <property type="component" value="Unassembled WGS sequence"/>
</dbReference>
<comment type="caution">
    <text evidence="7">The sequence shown here is derived from an EMBL/GenBank/DDBJ whole genome shotgun (WGS) entry which is preliminary data.</text>
</comment>
<dbReference type="PRINTS" id="PR00411">
    <property type="entry name" value="PNDRDTASEI"/>
</dbReference>
<dbReference type="EMBL" id="JACNYK010000001">
    <property type="protein sequence ID" value="MBD1424906.1"/>
    <property type="molecule type" value="Genomic_DNA"/>
</dbReference>
<dbReference type="InterPro" id="IPR001100">
    <property type="entry name" value="Pyr_nuc-diS_OxRdtase"/>
</dbReference>
<dbReference type="InterPro" id="IPR004099">
    <property type="entry name" value="Pyr_nucl-diS_OxRdtase_dimer"/>
</dbReference>
<dbReference type="InterPro" id="IPR023753">
    <property type="entry name" value="FAD/NAD-binding_dom"/>
</dbReference>
<comment type="cofactor">
    <cofactor evidence="1">
        <name>FAD</name>
        <dbReference type="ChEBI" id="CHEBI:57692"/>
    </cofactor>
</comment>
<accession>A0ABR7Y0V5</accession>
<evidence type="ECO:0000256" key="2">
    <source>
        <dbReference type="ARBA" id="ARBA00007532"/>
    </source>
</evidence>
<dbReference type="PANTHER" id="PTHR43014:SF4">
    <property type="entry name" value="PYRIDINE NUCLEOTIDE-DISULFIDE OXIDOREDUCTASE RCLA-RELATED"/>
    <property type="match status" value="1"/>
</dbReference>